<evidence type="ECO:0000313" key="1">
    <source>
        <dbReference type="EMBL" id="CAG8761897.1"/>
    </source>
</evidence>
<reference evidence="1" key="1">
    <citation type="submission" date="2021-06" db="EMBL/GenBank/DDBJ databases">
        <authorList>
            <person name="Kallberg Y."/>
            <person name="Tangrot J."/>
            <person name="Rosling A."/>
        </authorList>
    </citation>
    <scope>NUCLEOTIDE SEQUENCE</scope>
    <source>
        <strain evidence="1">IL203A</strain>
    </source>
</reference>
<organism evidence="1 2">
    <name type="scientific">Dentiscutata heterogama</name>
    <dbReference type="NCBI Taxonomy" id="1316150"/>
    <lineage>
        <taxon>Eukaryota</taxon>
        <taxon>Fungi</taxon>
        <taxon>Fungi incertae sedis</taxon>
        <taxon>Mucoromycota</taxon>
        <taxon>Glomeromycotina</taxon>
        <taxon>Glomeromycetes</taxon>
        <taxon>Diversisporales</taxon>
        <taxon>Gigasporaceae</taxon>
        <taxon>Dentiscutata</taxon>
    </lineage>
</organism>
<sequence length="165" mass="18273">RSISDPVSLIYKNHIKETITRYIKEGNKFGALVFEPIVMAAGGMIFVDPLFQKLLVEFVREWDGWTENWGLPIIFDEVFTGFWRLGQLSGAKALGVTPDIATYAKLLTGGLIPMAVTLTSSSIFSTFLGKSKLNSLLHGHSYTAHPIGCMVANTSLEEYENLNKT</sequence>
<gene>
    <name evidence="1" type="ORF">DHETER_LOCUS15316</name>
</gene>
<keyword evidence="2" id="KW-1185">Reference proteome</keyword>
<accession>A0ACA9QR78</accession>
<feature type="non-terminal residue" evidence="1">
    <location>
        <position position="1"/>
    </location>
</feature>
<dbReference type="Proteomes" id="UP000789702">
    <property type="component" value="Unassembled WGS sequence"/>
</dbReference>
<evidence type="ECO:0000313" key="2">
    <source>
        <dbReference type="Proteomes" id="UP000789702"/>
    </source>
</evidence>
<protein>
    <submittedName>
        <fullName evidence="1">13719_t:CDS:1</fullName>
    </submittedName>
</protein>
<dbReference type="EMBL" id="CAJVPU010051746">
    <property type="protein sequence ID" value="CAG8761897.1"/>
    <property type="molecule type" value="Genomic_DNA"/>
</dbReference>
<comment type="caution">
    <text evidence="1">The sequence shown here is derived from an EMBL/GenBank/DDBJ whole genome shotgun (WGS) entry which is preliminary data.</text>
</comment>
<name>A0ACA9QR78_9GLOM</name>
<feature type="non-terminal residue" evidence="1">
    <location>
        <position position="165"/>
    </location>
</feature>
<proteinExistence type="predicted"/>